<evidence type="ECO:0000256" key="2">
    <source>
        <dbReference type="SAM" id="Phobius"/>
    </source>
</evidence>
<comment type="caution">
    <text evidence="3">The sequence shown here is derived from an EMBL/GenBank/DDBJ whole genome shotgun (WGS) entry which is preliminary data.</text>
</comment>
<keyword evidence="2" id="KW-0472">Membrane</keyword>
<dbReference type="RefSeq" id="WP_237467230.1">
    <property type="nucleotide sequence ID" value="NZ_CAKLDI010000001.1"/>
</dbReference>
<accession>A0ABM8ZVX6</accession>
<evidence type="ECO:0008006" key="5">
    <source>
        <dbReference type="Google" id="ProtNLM"/>
    </source>
</evidence>
<gene>
    <name evidence="3" type="ORF">VST7929_02442</name>
</gene>
<dbReference type="InterPro" id="IPR050445">
    <property type="entry name" value="Bact_polysacc_biosynth/exp"/>
</dbReference>
<organism evidence="3 4">
    <name type="scientific">Vibrio stylophorae</name>
    <dbReference type="NCBI Taxonomy" id="659351"/>
    <lineage>
        <taxon>Bacteria</taxon>
        <taxon>Pseudomonadati</taxon>
        <taxon>Pseudomonadota</taxon>
        <taxon>Gammaproteobacteria</taxon>
        <taxon>Vibrionales</taxon>
        <taxon>Vibrionaceae</taxon>
        <taxon>Vibrio</taxon>
    </lineage>
</organism>
<dbReference type="PANTHER" id="PTHR32309">
    <property type="entry name" value="TYROSINE-PROTEIN KINASE"/>
    <property type="match status" value="1"/>
</dbReference>
<proteinExistence type="predicted"/>
<name>A0ABM8ZVX6_9VIBR</name>
<dbReference type="EMBL" id="CAKLDI010000001">
    <property type="protein sequence ID" value="CAH0534499.1"/>
    <property type="molecule type" value="Genomic_DNA"/>
</dbReference>
<keyword evidence="4" id="KW-1185">Reference proteome</keyword>
<dbReference type="PANTHER" id="PTHR32309:SF31">
    <property type="entry name" value="CAPSULAR EXOPOLYSACCHARIDE FAMILY"/>
    <property type="match status" value="1"/>
</dbReference>
<feature type="transmembrane region" description="Helical" evidence="2">
    <location>
        <begin position="21"/>
        <end position="41"/>
    </location>
</feature>
<evidence type="ECO:0000256" key="1">
    <source>
        <dbReference type="SAM" id="Coils"/>
    </source>
</evidence>
<keyword evidence="2" id="KW-0812">Transmembrane</keyword>
<keyword evidence="1" id="KW-0175">Coiled coil</keyword>
<dbReference type="Proteomes" id="UP000838672">
    <property type="component" value="Unassembled WGS sequence"/>
</dbReference>
<feature type="transmembrane region" description="Helical" evidence="2">
    <location>
        <begin position="422"/>
        <end position="446"/>
    </location>
</feature>
<keyword evidence="2" id="KW-1133">Transmembrane helix</keyword>
<evidence type="ECO:0000313" key="4">
    <source>
        <dbReference type="Proteomes" id="UP000838672"/>
    </source>
</evidence>
<reference evidence="3" key="1">
    <citation type="submission" date="2021-11" db="EMBL/GenBank/DDBJ databases">
        <authorList>
            <person name="Rodrigo-Torres L."/>
            <person name="Arahal R. D."/>
            <person name="Lucena T."/>
        </authorList>
    </citation>
    <scope>NUCLEOTIDE SEQUENCE</scope>
    <source>
        <strain evidence="3">CECT 7929</strain>
    </source>
</reference>
<protein>
    <recommendedName>
        <fullName evidence="5">Chain-length determining protein</fullName>
    </recommendedName>
</protein>
<sequence>MRYRLFHLLYPLLLALWKQRYLVVVPMILLPILALLIHSSMEKKYYSHTTILVQESALINPFLEDISISYNLKERIEALRVLLHSRSVLSDVIDELELVDAANRAQYDAMLNRLSQNLTLELAGSDLIRLSLTWHEPVQMPHILEQASAQFLYRLQAPGRASLDSSENFLKDQLERRQQDLVLAETQLARFKTSNANILPLLEQGLGFSEQQIRKQMRETELKLVHAQSEYDSLSKQLTQSSPVVSMLEEEVVKAEAELAILRASYTDQHSSVQAVLRRLSQLKIERDKLLNQRQQLNQQNIAQLWQLATSLSQSDNERPALLQSQLEQLQQAEVKLSGLKQERALLAQKGKELAQQVVELAELEKQLAVLQRNYDVQSRLYDQLLERYEMARVTGQLGRFEEPEKLKVIDRPYQPQTPQQLSLFIVLALSCIGGLGVGLMLATVAEIFDSRVYHNEQITHLAPLPILARIPKLKDQTEEPI</sequence>
<feature type="coiled-coil region" evidence="1">
    <location>
        <begin position="210"/>
        <end position="381"/>
    </location>
</feature>
<evidence type="ECO:0000313" key="3">
    <source>
        <dbReference type="EMBL" id="CAH0534499.1"/>
    </source>
</evidence>